<dbReference type="InterPro" id="IPR010982">
    <property type="entry name" value="Lambda_DNA-bd_dom_sf"/>
</dbReference>
<dbReference type="GO" id="GO:0003677">
    <property type="term" value="F:DNA binding"/>
    <property type="evidence" value="ECO:0007669"/>
    <property type="project" value="InterPro"/>
</dbReference>
<dbReference type="InterPro" id="IPR001387">
    <property type="entry name" value="Cro/C1-type_HTH"/>
</dbReference>
<gene>
    <name evidence="2" type="ORF">SAMN06295937_10451</name>
</gene>
<accession>A0A1T5FU43</accession>
<dbReference type="PROSITE" id="PS50943">
    <property type="entry name" value="HTH_CROC1"/>
    <property type="match status" value="1"/>
</dbReference>
<feature type="domain" description="HTH cro/C1-type" evidence="1">
    <location>
        <begin position="30"/>
        <end position="86"/>
    </location>
</feature>
<sequence>MALKSYHGYAIFPVGKKRMIENATQFGAAVASARKALGLTQRELALAINSGERFIVDLEAGKPTAQLGKALAAAKAVGLRLTATGISQA</sequence>
<keyword evidence="3" id="KW-1185">Reference proteome</keyword>
<evidence type="ECO:0000313" key="3">
    <source>
        <dbReference type="Proteomes" id="UP000190044"/>
    </source>
</evidence>
<dbReference type="AlphaFoldDB" id="A0A1T5FU43"/>
<proteinExistence type="predicted"/>
<organism evidence="2 3">
    <name type="scientific">Sphingopyxis flava</name>
    <dbReference type="NCBI Taxonomy" id="1507287"/>
    <lineage>
        <taxon>Bacteria</taxon>
        <taxon>Pseudomonadati</taxon>
        <taxon>Pseudomonadota</taxon>
        <taxon>Alphaproteobacteria</taxon>
        <taxon>Sphingomonadales</taxon>
        <taxon>Sphingomonadaceae</taxon>
        <taxon>Sphingopyxis</taxon>
    </lineage>
</organism>
<dbReference type="SUPFAM" id="SSF47413">
    <property type="entry name" value="lambda repressor-like DNA-binding domains"/>
    <property type="match status" value="1"/>
</dbReference>
<reference evidence="3" key="1">
    <citation type="submission" date="2017-02" db="EMBL/GenBank/DDBJ databases">
        <authorList>
            <person name="Varghese N."/>
            <person name="Submissions S."/>
        </authorList>
    </citation>
    <scope>NUCLEOTIDE SEQUENCE [LARGE SCALE GENOMIC DNA]</scope>
    <source>
        <strain evidence="3">R11H</strain>
    </source>
</reference>
<evidence type="ECO:0000259" key="1">
    <source>
        <dbReference type="PROSITE" id="PS50943"/>
    </source>
</evidence>
<dbReference type="Gene3D" id="1.10.260.40">
    <property type="entry name" value="lambda repressor-like DNA-binding domains"/>
    <property type="match status" value="1"/>
</dbReference>
<name>A0A1T5FU43_9SPHN</name>
<protein>
    <submittedName>
        <fullName evidence="2">Transcriptional regulator, y4mF family</fullName>
    </submittedName>
</protein>
<dbReference type="Proteomes" id="UP000190044">
    <property type="component" value="Unassembled WGS sequence"/>
</dbReference>
<dbReference type="SMART" id="SM00530">
    <property type="entry name" value="HTH_XRE"/>
    <property type="match status" value="1"/>
</dbReference>
<dbReference type="EMBL" id="FUYP01000045">
    <property type="protein sequence ID" value="SKB99564.1"/>
    <property type="molecule type" value="Genomic_DNA"/>
</dbReference>
<dbReference type="CDD" id="cd00093">
    <property type="entry name" value="HTH_XRE"/>
    <property type="match status" value="1"/>
</dbReference>
<dbReference type="Pfam" id="PF01381">
    <property type="entry name" value="HTH_3"/>
    <property type="match status" value="1"/>
</dbReference>
<evidence type="ECO:0000313" key="2">
    <source>
        <dbReference type="EMBL" id="SKB99564.1"/>
    </source>
</evidence>